<dbReference type="GO" id="GO:0046872">
    <property type="term" value="F:metal ion binding"/>
    <property type="evidence" value="ECO:0007669"/>
    <property type="project" value="InterPro"/>
</dbReference>
<dbReference type="AlphaFoldDB" id="A0A1X7FV25"/>
<name>A0A1X7FV25_9HYPH</name>
<dbReference type="PROSITE" id="PS50975">
    <property type="entry name" value="ATP_GRASP"/>
    <property type="match status" value="1"/>
</dbReference>
<keyword evidence="1" id="KW-0436">Ligase</keyword>
<gene>
    <name evidence="6" type="ORF">SAMN02982989_0909</name>
</gene>
<dbReference type="Proteomes" id="UP000192903">
    <property type="component" value="Unassembled WGS sequence"/>
</dbReference>
<dbReference type="PANTHER" id="PTHR43585:SF2">
    <property type="entry name" value="ATP-GRASP ENZYME FSQD"/>
    <property type="match status" value="1"/>
</dbReference>
<dbReference type="InterPro" id="IPR011761">
    <property type="entry name" value="ATP-grasp"/>
</dbReference>
<accession>A0A1X7FV25</accession>
<evidence type="ECO:0000259" key="5">
    <source>
        <dbReference type="PROSITE" id="PS50975"/>
    </source>
</evidence>
<dbReference type="Gene3D" id="3.30.470.20">
    <property type="entry name" value="ATP-grasp fold, B domain"/>
    <property type="match status" value="1"/>
</dbReference>
<evidence type="ECO:0000256" key="1">
    <source>
        <dbReference type="ARBA" id="ARBA00022598"/>
    </source>
</evidence>
<keyword evidence="3 4" id="KW-0067">ATP-binding</keyword>
<dbReference type="GO" id="GO:0016874">
    <property type="term" value="F:ligase activity"/>
    <property type="evidence" value="ECO:0007669"/>
    <property type="project" value="UniProtKB-KW"/>
</dbReference>
<evidence type="ECO:0000313" key="7">
    <source>
        <dbReference type="Proteomes" id="UP000192903"/>
    </source>
</evidence>
<organism evidence="6 7">
    <name type="scientific">Xaviernesmea oryzae</name>
    <dbReference type="NCBI Taxonomy" id="464029"/>
    <lineage>
        <taxon>Bacteria</taxon>
        <taxon>Pseudomonadati</taxon>
        <taxon>Pseudomonadota</taxon>
        <taxon>Alphaproteobacteria</taxon>
        <taxon>Hyphomicrobiales</taxon>
        <taxon>Rhizobiaceae</taxon>
        <taxon>Rhizobium/Agrobacterium group</taxon>
        <taxon>Xaviernesmea</taxon>
    </lineage>
</organism>
<evidence type="ECO:0000313" key="6">
    <source>
        <dbReference type="EMBL" id="SMF59267.1"/>
    </source>
</evidence>
<dbReference type="Pfam" id="PF13535">
    <property type="entry name" value="ATP-grasp_4"/>
    <property type="match status" value="1"/>
</dbReference>
<dbReference type="InterPro" id="IPR052032">
    <property type="entry name" value="ATP-dep_AA_Ligase"/>
</dbReference>
<dbReference type="PANTHER" id="PTHR43585">
    <property type="entry name" value="FUMIPYRROLE BIOSYNTHESIS PROTEIN C"/>
    <property type="match status" value="1"/>
</dbReference>
<dbReference type="EMBL" id="FXAF01000008">
    <property type="protein sequence ID" value="SMF59267.1"/>
    <property type="molecule type" value="Genomic_DNA"/>
</dbReference>
<reference evidence="7" key="1">
    <citation type="submission" date="2017-04" db="EMBL/GenBank/DDBJ databases">
        <authorList>
            <person name="Varghese N."/>
            <person name="Submissions S."/>
        </authorList>
    </citation>
    <scope>NUCLEOTIDE SEQUENCE [LARGE SCALE GENOMIC DNA]</scope>
    <source>
        <strain evidence="7">B4P</strain>
    </source>
</reference>
<keyword evidence="7" id="KW-1185">Reference proteome</keyword>
<protein>
    <submittedName>
        <fullName evidence="6">Biotin carboxylase</fullName>
    </submittedName>
</protein>
<dbReference type="SUPFAM" id="SSF56059">
    <property type="entry name" value="Glutathione synthetase ATP-binding domain-like"/>
    <property type="match status" value="1"/>
</dbReference>
<sequence>MTAMRTKAVVMIENSTSGRLFHAAAKRLGYLPILLSEDAGKYRDLDPGDLVTVFAKTRSIEAVVEVCERLQTTLDIQAILSSSGAHAVVAAGACRVFGLAGADPDAISRCQDKFEQRTRLKAAGLPTPSYKYATTPGNAAEFAAAVGLPVIVKPVVGSGSMGVRLCSTLPEVRAQTSHLLQAADFATSPGVLVEEYIDGPELSIETMGQAVIGITEKHLGPQPFFVEVGHDFPARLPARVRKQVTLAVATAIDALGLHWGPAHSEVRLGPNGPVIIEINPRLAGDFIPELVRLAYGIDLVEETIKLALGHPIDLAARAKRCAGIRFLNPGRDGVLRWYRDPASARTVKGVVEVEIHALGGAPILRRGDFRDRIAHVIAVTPRSDQTITALEQALALLDARIAELHDQ</sequence>
<dbReference type="SMART" id="SM01209">
    <property type="entry name" value="GARS_A"/>
    <property type="match status" value="1"/>
</dbReference>
<keyword evidence="2 4" id="KW-0547">Nucleotide-binding</keyword>
<dbReference type="Pfam" id="PF18603">
    <property type="entry name" value="LAL_C2"/>
    <property type="match status" value="1"/>
</dbReference>
<dbReference type="STRING" id="464029.SAMN02982989_0909"/>
<dbReference type="GO" id="GO:0005524">
    <property type="term" value="F:ATP binding"/>
    <property type="evidence" value="ECO:0007669"/>
    <property type="project" value="UniProtKB-UniRule"/>
</dbReference>
<evidence type="ECO:0000256" key="2">
    <source>
        <dbReference type="ARBA" id="ARBA00022741"/>
    </source>
</evidence>
<evidence type="ECO:0000256" key="4">
    <source>
        <dbReference type="PROSITE-ProRule" id="PRU00409"/>
    </source>
</evidence>
<proteinExistence type="predicted"/>
<dbReference type="InterPro" id="IPR040570">
    <property type="entry name" value="LAL_C2"/>
</dbReference>
<feature type="domain" description="ATP-grasp" evidence="5">
    <location>
        <begin position="117"/>
        <end position="308"/>
    </location>
</feature>
<evidence type="ECO:0000256" key="3">
    <source>
        <dbReference type="ARBA" id="ARBA00022840"/>
    </source>
</evidence>